<protein>
    <submittedName>
        <fullName evidence="2">Uncharacterized protein</fullName>
    </submittedName>
</protein>
<proteinExistence type="predicted"/>
<feature type="compositionally biased region" description="Basic and acidic residues" evidence="1">
    <location>
        <begin position="598"/>
        <end position="607"/>
    </location>
</feature>
<feature type="region of interest" description="Disordered" evidence="1">
    <location>
        <begin position="502"/>
        <end position="530"/>
    </location>
</feature>
<evidence type="ECO:0000313" key="2">
    <source>
        <dbReference type="EMBL" id="GKT21896.1"/>
    </source>
</evidence>
<feature type="non-terminal residue" evidence="2">
    <location>
        <position position="616"/>
    </location>
</feature>
<reference evidence="2" key="1">
    <citation type="submission" date="2022-03" db="EMBL/GenBank/DDBJ databases">
        <title>Draft genome sequence of Aduncisulcus paluster, a free-living microaerophilic Fornicata.</title>
        <authorList>
            <person name="Yuyama I."/>
            <person name="Kume K."/>
            <person name="Tamura T."/>
            <person name="Inagaki Y."/>
            <person name="Hashimoto T."/>
        </authorList>
    </citation>
    <scope>NUCLEOTIDE SEQUENCE</scope>
    <source>
        <strain evidence="2">NY0171</strain>
    </source>
</reference>
<evidence type="ECO:0000256" key="1">
    <source>
        <dbReference type="SAM" id="MobiDB-lite"/>
    </source>
</evidence>
<keyword evidence="3" id="KW-1185">Reference proteome</keyword>
<dbReference type="EMBL" id="BQXS01012352">
    <property type="protein sequence ID" value="GKT21896.1"/>
    <property type="molecule type" value="Genomic_DNA"/>
</dbReference>
<accession>A0ABQ5JXY0</accession>
<feature type="region of interest" description="Disordered" evidence="1">
    <location>
        <begin position="589"/>
        <end position="616"/>
    </location>
</feature>
<name>A0ABQ5JXY0_9EUKA</name>
<gene>
    <name evidence="2" type="ORF">ADUPG1_012008</name>
</gene>
<comment type="caution">
    <text evidence="2">The sequence shown here is derived from an EMBL/GenBank/DDBJ whole genome shotgun (WGS) entry which is preliminary data.</text>
</comment>
<evidence type="ECO:0000313" key="3">
    <source>
        <dbReference type="Proteomes" id="UP001057375"/>
    </source>
</evidence>
<sequence length="616" mass="71457">MDNFEVKVKNLVQNLPGSIEDIDQYRYDLREIRLDVSDTSMICNKVVTDFPSLMWDIVGQLSEDCLPKRMSAEELREYKFGSKRGEKYPKCPKNISGLIFMLIDLFLAHPYFRLPRHCLIEAVLNYYTEKIRKLVYENMGLSMKKEEEGTEGKSEDTEAAEKEVARLISKKHVFDAEMKVLFLCSIITAGLESFDTELVTRGDNRIDLVLNCIKKLTSGGFYYTRECISQYFRPLYEKFIVNTTFSAEINQTRLQLIQSFALYCLGAIDRWDLAQSKLISESFGLLCDEIDDAKDDHRRLNVNRIWSLLLVFVRTSYAVESFDDALQQIREPLGLPHQSLIVPTLEEEDSKVIRKALADKMKVLLEICHGLLAELVVQRRHKEQEIDILLGRRSMEEIEKEEEEILKIESERGSMAAHKYLAKKKHFELMQKKIARSAAGFAKSSEEMSETKLSPDLKEKFDAAVLSSNHMMASIKTLTDITRLVSPLAGIKKVFGQAHFVEKEEEEEEGEARDSSRKTHSTNGDSSTPCLLPSIILSTFHRDSPTARINEIWRTIHRQNERGWYLIVYEGVHHVLSFEEYFQRDRQRTTERRKRRFHSDETERREYSSYSNRGEG</sequence>
<organism evidence="2 3">
    <name type="scientific">Aduncisulcus paluster</name>
    <dbReference type="NCBI Taxonomy" id="2918883"/>
    <lineage>
        <taxon>Eukaryota</taxon>
        <taxon>Metamonada</taxon>
        <taxon>Carpediemonas-like organisms</taxon>
        <taxon>Aduncisulcus</taxon>
    </lineage>
</organism>
<dbReference type="Proteomes" id="UP001057375">
    <property type="component" value="Unassembled WGS sequence"/>
</dbReference>